<reference evidence="3 4" key="1">
    <citation type="submission" date="2024-05" db="EMBL/GenBank/DDBJ databases">
        <title>De novo assembly of an allotetraploid wild potato.</title>
        <authorList>
            <person name="Hosaka A.J."/>
        </authorList>
    </citation>
    <scope>NUCLEOTIDE SEQUENCE [LARGE SCALE GENOMIC DNA]</scope>
    <source>
        <tissue evidence="3">Young leaves</tissue>
    </source>
</reference>
<sequence length="451" mass="49293">MSQSLNPNPTYDVIILGASGFTGKYVIREALKFLNVPSSPLKNLAIAGRNTSKLSQALQWASRPNPPPEIPILTADTTDPSSLRDLASQTKIILNCVGPFRLYGEPVVEACADSGCDYLDISGEPEFMERMEVKYHDQAVENGSLVVSACGFDSIPAELGLMFNSRQWLPPAVPNRVEAYLSLESDKRIVGNLGTYESAVLGVANVDKLQELRRSRPKKPRPVIPGPRPPKGPLMNHLKEVGVWAVKLPSADAIVVRRTLSCLAENPHGLPGVNESTEQVEMREAFWSSIKPAHFGVKIASKSQLGVVRFVIVGLFIGLFGKTGLGRWLLLKFPSLFSLGWFRKKGPTEDEVASATFKMWFVGHGFSDGSLASQGNRKPDTEIITRVMGPEIGYLTTPIILVQCALILLKERNNLPKGGVFPPGIVFGPTDLQDRLQHNGISFDVISKKTI</sequence>
<dbReference type="InterPro" id="IPR036291">
    <property type="entry name" value="NAD(P)-bd_dom_sf"/>
</dbReference>
<dbReference type="InterPro" id="IPR051276">
    <property type="entry name" value="Saccharopine_DH-like_oxidrdct"/>
</dbReference>
<comment type="caution">
    <text evidence="3">The sequence shown here is derived from an EMBL/GenBank/DDBJ whole genome shotgun (WGS) entry which is preliminary data.</text>
</comment>
<dbReference type="PANTHER" id="PTHR12286">
    <property type="entry name" value="SACCHAROPINE DEHYDROGENASE-LIKE OXIDOREDUCTASE"/>
    <property type="match status" value="1"/>
</dbReference>
<proteinExistence type="inferred from homology"/>
<dbReference type="PANTHER" id="PTHR12286:SF5">
    <property type="entry name" value="SACCHAROPINE DEHYDROGENASE-LIKE OXIDOREDUCTASE"/>
    <property type="match status" value="1"/>
</dbReference>
<organism evidence="3 4">
    <name type="scientific">Solanum stoloniferum</name>
    <dbReference type="NCBI Taxonomy" id="62892"/>
    <lineage>
        <taxon>Eukaryota</taxon>
        <taxon>Viridiplantae</taxon>
        <taxon>Streptophyta</taxon>
        <taxon>Embryophyta</taxon>
        <taxon>Tracheophyta</taxon>
        <taxon>Spermatophyta</taxon>
        <taxon>Magnoliopsida</taxon>
        <taxon>eudicotyledons</taxon>
        <taxon>Gunneridae</taxon>
        <taxon>Pentapetalae</taxon>
        <taxon>asterids</taxon>
        <taxon>lamiids</taxon>
        <taxon>Solanales</taxon>
        <taxon>Solanaceae</taxon>
        <taxon>Solanoideae</taxon>
        <taxon>Solaneae</taxon>
        <taxon>Solanum</taxon>
    </lineage>
</organism>
<dbReference type="Proteomes" id="UP001627284">
    <property type="component" value="Unassembled WGS sequence"/>
</dbReference>
<dbReference type="SUPFAM" id="SSF51735">
    <property type="entry name" value="NAD(P)-binding Rossmann-fold domains"/>
    <property type="match status" value="1"/>
</dbReference>
<name>A0ABD2SSD5_9SOLN</name>
<gene>
    <name evidence="3" type="ORF">AABB24_025250</name>
</gene>
<accession>A0ABD2SSD5</accession>
<dbReference type="Pfam" id="PF03435">
    <property type="entry name" value="Sacchrp_dh_NADP"/>
    <property type="match status" value="1"/>
</dbReference>
<evidence type="ECO:0000259" key="2">
    <source>
        <dbReference type="Pfam" id="PF03435"/>
    </source>
</evidence>
<dbReference type="InterPro" id="IPR005097">
    <property type="entry name" value="Sacchrp_dh_NADP-bd"/>
</dbReference>
<dbReference type="EMBL" id="JBJKTR010000014">
    <property type="protein sequence ID" value="KAL3346706.1"/>
    <property type="molecule type" value="Genomic_DNA"/>
</dbReference>
<evidence type="ECO:0000256" key="1">
    <source>
        <dbReference type="ARBA" id="ARBA00038048"/>
    </source>
</evidence>
<comment type="similarity">
    <text evidence="1">Belongs to the saccharopine dehydrogenase family.</text>
</comment>
<protein>
    <recommendedName>
        <fullName evidence="2">Saccharopine dehydrogenase NADP binding domain-containing protein</fullName>
    </recommendedName>
</protein>
<dbReference type="AlphaFoldDB" id="A0ABD2SSD5"/>
<dbReference type="FunFam" id="3.40.50.720:FF:000455">
    <property type="entry name" value="Putative mitochondrial saccharopine dehydrogenase-like oxidoreductase"/>
    <property type="match status" value="1"/>
</dbReference>
<feature type="domain" description="Saccharopine dehydrogenase NADP binding" evidence="2">
    <location>
        <begin position="13"/>
        <end position="147"/>
    </location>
</feature>
<evidence type="ECO:0000313" key="3">
    <source>
        <dbReference type="EMBL" id="KAL3346706.1"/>
    </source>
</evidence>
<dbReference type="Gene3D" id="3.40.50.720">
    <property type="entry name" value="NAD(P)-binding Rossmann-like Domain"/>
    <property type="match status" value="1"/>
</dbReference>
<evidence type="ECO:0000313" key="4">
    <source>
        <dbReference type="Proteomes" id="UP001627284"/>
    </source>
</evidence>
<keyword evidence="4" id="KW-1185">Reference proteome</keyword>